<gene>
    <name evidence="1" type="primary">yabP_7</name>
    <name evidence="1" type="ORF">SDC9_88174</name>
</gene>
<evidence type="ECO:0000313" key="1">
    <source>
        <dbReference type="EMBL" id="MPM41519.1"/>
    </source>
</evidence>
<dbReference type="PIRSF" id="PIRSF011576">
    <property type="entry name" value="YabP"/>
    <property type="match status" value="1"/>
</dbReference>
<comment type="caution">
    <text evidence="1">The sequence shown here is derived from an EMBL/GenBank/DDBJ whole genome shotgun (WGS) entry which is preliminary data.</text>
</comment>
<dbReference type="InterPro" id="IPR012504">
    <property type="entry name" value="Spore_YabP"/>
</dbReference>
<protein>
    <submittedName>
        <fullName evidence="1">Spore protein YabP</fullName>
    </submittedName>
</protein>
<organism evidence="1">
    <name type="scientific">bioreactor metagenome</name>
    <dbReference type="NCBI Taxonomy" id="1076179"/>
    <lineage>
        <taxon>unclassified sequences</taxon>
        <taxon>metagenomes</taxon>
        <taxon>ecological metagenomes</taxon>
    </lineage>
</organism>
<name>A0A644ZKW1_9ZZZZ</name>
<dbReference type="AlphaFoldDB" id="A0A644ZKW1"/>
<dbReference type="NCBIfam" id="TIGR02892">
    <property type="entry name" value="spore_yabP"/>
    <property type="match status" value="1"/>
</dbReference>
<dbReference type="Gene3D" id="2.60.40.2000">
    <property type="match status" value="1"/>
</dbReference>
<dbReference type="EMBL" id="VSSQ01009401">
    <property type="protein sequence ID" value="MPM41519.1"/>
    <property type="molecule type" value="Genomic_DNA"/>
</dbReference>
<dbReference type="InterPro" id="IPR022476">
    <property type="entry name" value="Spore_YabP/YqfC"/>
</dbReference>
<dbReference type="GO" id="GO:0030435">
    <property type="term" value="P:sporulation resulting in formation of a cellular spore"/>
    <property type="evidence" value="ECO:0007669"/>
    <property type="project" value="InterPro"/>
</dbReference>
<proteinExistence type="predicted"/>
<dbReference type="Pfam" id="PF07873">
    <property type="entry name" value="YabP"/>
    <property type="match status" value="1"/>
</dbReference>
<accession>A0A644ZKW1</accession>
<reference evidence="1" key="1">
    <citation type="submission" date="2019-08" db="EMBL/GenBank/DDBJ databases">
        <authorList>
            <person name="Kucharzyk K."/>
            <person name="Murdoch R.W."/>
            <person name="Higgins S."/>
            <person name="Loffler F."/>
        </authorList>
    </citation>
    <scope>NUCLEOTIDE SEQUENCE</scope>
</reference>
<dbReference type="InterPro" id="IPR038705">
    <property type="entry name" value="YabP_sf"/>
</dbReference>
<sequence>MEQNKEVKVENKKSFLALENRKKMSLDGVTEIISFNDEQILLKTVLGNMDIRGEELKMNKLDVQNGDVIISGNIGYIVYTTEEKKHRKQNGIIARLFR</sequence>